<proteinExistence type="predicted"/>
<gene>
    <name evidence="3" type="ORF">GWP43_13980</name>
</gene>
<evidence type="ECO:0000313" key="4">
    <source>
        <dbReference type="Proteomes" id="UP000464374"/>
    </source>
</evidence>
<feature type="transmembrane region" description="Helical" evidence="2">
    <location>
        <begin position="12"/>
        <end position="32"/>
    </location>
</feature>
<dbReference type="AlphaFoldDB" id="A0A6P1Y3H2"/>
<evidence type="ECO:0000313" key="3">
    <source>
        <dbReference type="EMBL" id="QHX44387.1"/>
    </source>
</evidence>
<evidence type="ECO:0000256" key="1">
    <source>
        <dbReference type="SAM" id="MobiDB-lite"/>
    </source>
</evidence>
<organism evidence="3 4">
    <name type="scientific">Treponema vincentii</name>
    <dbReference type="NCBI Taxonomy" id="69710"/>
    <lineage>
        <taxon>Bacteria</taxon>
        <taxon>Pseudomonadati</taxon>
        <taxon>Spirochaetota</taxon>
        <taxon>Spirochaetia</taxon>
        <taxon>Spirochaetales</taxon>
        <taxon>Treponemataceae</taxon>
        <taxon>Treponema</taxon>
    </lineage>
</organism>
<keyword evidence="2" id="KW-1133">Transmembrane helix</keyword>
<accession>A0A6P1Y3H2</accession>
<evidence type="ECO:0000256" key="2">
    <source>
        <dbReference type="SAM" id="Phobius"/>
    </source>
</evidence>
<sequence>MRSCCLGFRKPYLFFIIIVGAMMINAAAGAFAESSEPALQPAVQTLAQKAFAQKTDAAVRQFFEKNLATLPNAQAKVQALTLLAEYEQHNGNYSNAADCYRQAAGFDTTDKKTALLLDAVRVLLCGGSMDSARSLLSEIAAALPVSDEDPYYRRAAVYDTWRLLAEDRVDRAVPLITAYTKKKAFSEYHPALLFTLWWVNGDEDAKQRLLKEYPAGMEAAAVNGTVTVQPSTFWYLMPRSGLAQKPAAGSTASKTSTVSKTGTPSEATKTSLQSSAASKAEATPAQSSKTAAGSETQAKPSYYQLGFYKTKKYAEALATDLQKKHFTPIIKEEMRPSGTVYFAVLVKENAAGDMGLRLKDAGYEAFPIFP</sequence>
<dbReference type="Proteomes" id="UP000464374">
    <property type="component" value="Chromosome"/>
</dbReference>
<reference evidence="3 4" key="1">
    <citation type="submission" date="2020-01" db="EMBL/GenBank/DDBJ databases">
        <title>Complete genome sequence of a human oral phylogroup 1 Treponema sp. strain ATCC 700766, originally isolated from periodontitis dental plaque.</title>
        <authorList>
            <person name="Chan Y."/>
            <person name="Huo Y.-B."/>
            <person name="Yu X.-L."/>
            <person name="Zeng H."/>
            <person name="Leung W.-K."/>
            <person name="Watt R.M."/>
        </authorList>
    </citation>
    <scope>NUCLEOTIDE SEQUENCE [LARGE SCALE GENOMIC DNA]</scope>
    <source>
        <strain evidence="3 4">OMZ 804</strain>
    </source>
</reference>
<dbReference type="InterPro" id="IPR011990">
    <property type="entry name" value="TPR-like_helical_dom_sf"/>
</dbReference>
<name>A0A6P1Y3H2_9SPIR</name>
<dbReference type="EMBL" id="CP048020">
    <property type="protein sequence ID" value="QHX44387.1"/>
    <property type="molecule type" value="Genomic_DNA"/>
</dbReference>
<feature type="compositionally biased region" description="Polar residues" evidence="1">
    <location>
        <begin position="284"/>
        <end position="295"/>
    </location>
</feature>
<dbReference type="Gene3D" id="1.25.40.10">
    <property type="entry name" value="Tetratricopeptide repeat domain"/>
    <property type="match status" value="1"/>
</dbReference>
<feature type="compositionally biased region" description="Polar residues" evidence="1">
    <location>
        <begin position="266"/>
        <end position="277"/>
    </location>
</feature>
<feature type="region of interest" description="Disordered" evidence="1">
    <location>
        <begin position="246"/>
        <end position="295"/>
    </location>
</feature>
<dbReference type="KEGG" id="trz:GWP43_13980"/>
<evidence type="ECO:0008006" key="5">
    <source>
        <dbReference type="Google" id="ProtNLM"/>
    </source>
</evidence>
<feature type="compositionally biased region" description="Low complexity" evidence="1">
    <location>
        <begin position="246"/>
        <end position="265"/>
    </location>
</feature>
<protein>
    <recommendedName>
        <fullName evidence="5">SPOR domain-containing protein</fullName>
    </recommendedName>
</protein>
<keyword evidence="2" id="KW-0812">Transmembrane</keyword>
<keyword evidence="2" id="KW-0472">Membrane</keyword>